<dbReference type="InterPro" id="IPR032675">
    <property type="entry name" value="LRR_dom_sf"/>
</dbReference>
<evidence type="ECO:0008006" key="3">
    <source>
        <dbReference type="Google" id="ProtNLM"/>
    </source>
</evidence>
<gene>
    <name evidence="1" type="ORF">D9611_005424</name>
</gene>
<dbReference type="EMBL" id="JAACJK010000110">
    <property type="protein sequence ID" value="KAF5332749.1"/>
    <property type="molecule type" value="Genomic_DNA"/>
</dbReference>
<proteinExistence type="predicted"/>
<evidence type="ECO:0000313" key="1">
    <source>
        <dbReference type="EMBL" id="KAF5332749.1"/>
    </source>
</evidence>
<accession>A0A8H5C091</accession>
<keyword evidence="2" id="KW-1185">Reference proteome</keyword>
<dbReference type="AlphaFoldDB" id="A0A8H5C091"/>
<sequence>MFIPTPFEEHLDTNYVPPDSEVPHIRILIQENKDALPQLEAQIQALEAVRTARLSFIHRHTALLSPIKRLPDDLLCTLFLAALGHPSDSSMKMSNKHPAVVLTHVCARWRYLALDTPRLWSSLTIHPPAPPNYGLFVGNSWTTDDSNSLRSAQLENPRIEVALRWEKELDSIIRMVGIWLQRSKGCDLSIRLQASDPGPQAAMQLPTTVLASLVDLLCNSSSRWEEATFMLKYVCSEIIHSSFRRIFELKAEDVPRVRRLNLTTSFVMMPSRCDMDGLPPPPNQNTGLLGAPQLLCLSLGGIFADLNTLPVRWGQLTNLRFDGYIDFFLPTKAFGCVEALALLRLCPQLVTCNLDLAPNPPTDVDLGRPVSLVHLKSLTLRYSIPDQDFISRLSFPSLKSLSLLNYLHPIATRASNAMEAWLQTFGHQLTDLRVTVKNLTQTGLVRSMDLLPNIVSLKFDHPGGSPYSIKPHPNAPEEKEPAVIDREFLRRLTPPSGEDNEEGATSKKPVWCPKLEEIELLTCGGEEELIQFIARRRKLKTSLARLRKVTVRFKTLQEIDIARALWDDGVDTSGLTLKMTYPLRISLRSKRSYSSSEDDFE</sequence>
<protein>
    <recommendedName>
        <fullName evidence="3">F-box domain-containing protein</fullName>
    </recommendedName>
</protein>
<dbReference type="OrthoDB" id="2845992at2759"/>
<reference evidence="1 2" key="1">
    <citation type="journal article" date="2020" name="ISME J.">
        <title>Uncovering the hidden diversity of litter-decomposition mechanisms in mushroom-forming fungi.</title>
        <authorList>
            <person name="Floudas D."/>
            <person name="Bentzer J."/>
            <person name="Ahren D."/>
            <person name="Johansson T."/>
            <person name="Persson P."/>
            <person name="Tunlid A."/>
        </authorList>
    </citation>
    <scope>NUCLEOTIDE SEQUENCE [LARGE SCALE GENOMIC DNA]</scope>
    <source>
        <strain evidence="1 2">CBS 175.51</strain>
    </source>
</reference>
<evidence type="ECO:0000313" key="2">
    <source>
        <dbReference type="Proteomes" id="UP000541558"/>
    </source>
</evidence>
<dbReference type="Proteomes" id="UP000541558">
    <property type="component" value="Unassembled WGS sequence"/>
</dbReference>
<comment type="caution">
    <text evidence="1">The sequence shown here is derived from an EMBL/GenBank/DDBJ whole genome shotgun (WGS) entry which is preliminary data.</text>
</comment>
<dbReference type="SUPFAM" id="SSF52047">
    <property type="entry name" value="RNI-like"/>
    <property type="match status" value="1"/>
</dbReference>
<dbReference type="Gene3D" id="3.80.10.10">
    <property type="entry name" value="Ribonuclease Inhibitor"/>
    <property type="match status" value="1"/>
</dbReference>
<name>A0A8H5C091_9AGAR</name>
<organism evidence="1 2">
    <name type="scientific">Ephemerocybe angulata</name>
    <dbReference type="NCBI Taxonomy" id="980116"/>
    <lineage>
        <taxon>Eukaryota</taxon>
        <taxon>Fungi</taxon>
        <taxon>Dikarya</taxon>
        <taxon>Basidiomycota</taxon>
        <taxon>Agaricomycotina</taxon>
        <taxon>Agaricomycetes</taxon>
        <taxon>Agaricomycetidae</taxon>
        <taxon>Agaricales</taxon>
        <taxon>Agaricineae</taxon>
        <taxon>Psathyrellaceae</taxon>
        <taxon>Ephemerocybe</taxon>
    </lineage>
</organism>